<dbReference type="SUPFAM" id="SSF160935">
    <property type="entry name" value="VPA0735-like"/>
    <property type="match status" value="1"/>
</dbReference>
<sequence>MTWGGILVAQQTNHRIGEPGIALEVPVSTQCREIWLLNFLQGMSQSSESADFAPDDRMRSILEAAAPQANAQMRVMSFADGRPDRVVSPDRQWQWAAFASRTATSTPPNVWMWMRERNGSTRPSVRPSWVTGKQPYLQL</sequence>
<gene>
    <name evidence="1" type="ORF">WKW82_13720</name>
</gene>
<reference evidence="1 2" key="1">
    <citation type="submission" date="2024-03" db="EMBL/GenBank/DDBJ databases">
        <title>Novel species of the genus Variovorax.</title>
        <authorList>
            <person name="Liu Q."/>
            <person name="Xin Y.-H."/>
        </authorList>
    </citation>
    <scope>NUCLEOTIDE SEQUENCE [LARGE SCALE GENOMIC DNA]</scope>
    <source>
        <strain evidence="1 2">KACC 18900</strain>
    </source>
</reference>
<keyword evidence="2" id="KW-1185">Reference proteome</keyword>
<evidence type="ECO:0000313" key="2">
    <source>
        <dbReference type="Proteomes" id="UP001385892"/>
    </source>
</evidence>
<proteinExistence type="predicted"/>
<dbReference type="EMBL" id="JBBKZT010000006">
    <property type="protein sequence ID" value="MEJ8847712.1"/>
    <property type="molecule type" value="Genomic_DNA"/>
</dbReference>
<protein>
    <submittedName>
        <fullName evidence="1">Uncharacterized protein</fullName>
    </submittedName>
</protein>
<comment type="caution">
    <text evidence="1">The sequence shown here is derived from an EMBL/GenBank/DDBJ whole genome shotgun (WGS) entry which is preliminary data.</text>
</comment>
<dbReference type="RefSeq" id="WP_340342856.1">
    <property type="nucleotide sequence ID" value="NZ_JBBKZT010000006.1"/>
</dbReference>
<organism evidence="1 2">
    <name type="scientific">Variovorax rhizosphaerae</name>
    <dbReference type="NCBI Taxonomy" id="1836200"/>
    <lineage>
        <taxon>Bacteria</taxon>
        <taxon>Pseudomonadati</taxon>
        <taxon>Pseudomonadota</taxon>
        <taxon>Betaproteobacteria</taxon>
        <taxon>Burkholderiales</taxon>
        <taxon>Comamonadaceae</taxon>
        <taxon>Variovorax</taxon>
    </lineage>
</organism>
<dbReference type="Proteomes" id="UP001385892">
    <property type="component" value="Unassembled WGS sequence"/>
</dbReference>
<name>A0ABU8WJK3_9BURK</name>
<evidence type="ECO:0000313" key="1">
    <source>
        <dbReference type="EMBL" id="MEJ8847712.1"/>
    </source>
</evidence>
<accession>A0ABU8WJK3</accession>